<dbReference type="Pfam" id="PF11684">
    <property type="entry name" value="DUF3280"/>
    <property type="match status" value="1"/>
</dbReference>
<proteinExistence type="predicted"/>
<feature type="chain" id="PRO_5011462202" description="DUF2380 domain-containing protein" evidence="1">
    <location>
        <begin position="21"/>
        <end position="163"/>
    </location>
</feature>
<name>A0A1H4GDV6_9RHOB</name>
<keyword evidence="3" id="KW-1185">Reference proteome</keyword>
<sequence>MKLVGQILACAALASTLAFAAAAAEKRAAFFGLRFIDTSPGGQQGDELARLARIEETLVRRLTEEDRFEFVDVAPAAAKLDRISNIAHCNGCDSEIAAALGADVAITGEVQKTSNLILSISVYVRDAETGALVGGGSTDIRGNTDESWDRGISYIIRNRLLKQ</sequence>
<evidence type="ECO:0000256" key="1">
    <source>
        <dbReference type="SAM" id="SignalP"/>
    </source>
</evidence>
<evidence type="ECO:0000313" key="2">
    <source>
        <dbReference type="EMBL" id="SEB07170.1"/>
    </source>
</evidence>
<dbReference type="InterPro" id="IPR021698">
    <property type="entry name" value="DUF3280"/>
</dbReference>
<evidence type="ECO:0008006" key="4">
    <source>
        <dbReference type="Google" id="ProtNLM"/>
    </source>
</evidence>
<dbReference type="RefSeq" id="WP_093256965.1">
    <property type="nucleotide sequence ID" value="NZ_FNQM01000051.1"/>
</dbReference>
<protein>
    <recommendedName>
        <fullName evidence="4">DUF2380 domain-containing protein</fullName>
    </recommendedName>
</protein>
<accession>A0A1H4GDV6</accession>
<dbReference type="Proteomes" id="UP000198703">
    <property type="component" value="Unassembled WGS sequence"/>
</dbReference>
<organism evidence="2 3">
    <name type="scientific">Rubrimonas cliftonensis</name>
    <dbReference type="NCBI Taxonomy" id="89524"/>
    <lineage>
        <taxon>Bacteria</taxon>
        <taxon>Pseudomonadati</taxon>
        <taxon>Pseudomonadota</taxon>
        <taxon>Alphaproteobacteria</taxon>
        <taxon>Rhodobacterales</taxon>
        <taxon>Paracoccaceae</taxon>
        <taxon>Rubrimonas</taxon>
    </lineage>
</organism>
<dbReference type="OrthoDB" id="8089716at2"/>
<gene>
    <name evidence="2" type="ORF">SAMN05444370_1517</name>
</gene>
<reference evidence="2 3" key="1">
    <citation type="submission" date="2016-10" db="EMBL/GenBank/DDBJ databases">
        <authorList>
            <person name="de Groot N.N."/>
        </authorList>
    </citation>
    <scope>NUCLEOTIDE SEQUENCE [LARGE SCALE GENOMIC DNA]</scope>
    <source>
        <strain evidence="2 3">DSM 15345</strain>
    </source>
</reference>
<keyword evidence="1" id="KW-0732">Signal</keyword>
<feature type="signal peptide" evidence="1">
    <location>
        <begin position="1"/>
        <end position="20"/>
    </location>
</feature>
<dbReference type="AlphaFoldDB" id="A0A1H4GDV6"/>
<dbReference type="STRING" id="89524.SAMN05444370_1517"/>
<evidence type="ECO:0000313" key="3">
    <source>
        <dbReference type="Proteomes" id="UP000198703"/>
    </source>
</evidence>
<dbReference type="EMBL" id="FNQM01000051">
    <property type="protein sequence ID" value="SEB07170.1"/>
    <property type="molecule type" value="Genomic_DNA"/>
</dbReference>